<dbReference type="Proteomes" id="UP000008080">
    <property type="component" value="Chromosome"/>
</dbReference>
<dbReference type="HOGENOM" id="CLU_1056295_0_0_7"/>
<dbReference type="Gene3D" id="2.40.10.220">
    <property type="entry name" value="predicted glycosyltransferase like domains"/>
    <property type="match status" value="1"/>
</dbReference>
<sequence>MCRIVRNRSIESMGKQYYLSNNGTHIGPFNLETVLKKIESQENQWTDYIYDEALGEWLMLLEHPEFSAKLAQKPATRPSASPASLLSKLALKDKEWFILKEGNNYGPFCQLELIQMLQEKALYEYDYIWHSKLPSWKRVAEVEDFSAESIRVMKDSKEADVAEIFFRRRHVRASYGASLIVHNNKTVFRGQALEISAGGAGVLIDTPNLQPGQSLFLHFQPGDGVPPFNAVCQIVSKQYVKDSGTAVEPVKYGVKFTTLSQSARESIKNFTTKAA</sequence>
<evidence type="ECO:0000259" key="2">
    <source>
        <dbReference type="Pfam" id="PF14237"/>
    </source>
</evidence>
<dbReference type="GO" id="GO:0035438">
    <property type="term" value="F:cyclic-di-GMP binding"/>
    <property type="evidence" value="ECO:0007669"/>
    <property type="project" value="InterPro"/>
</dbReference>
<name>Q6MIQ1_BDEBA</name>
<evidence type="ECO:0000259" key="1">
    <source>
        <dbReference type="Pfam" id="PF07238"/>
    </source>
</evidence>
<dbReference type="KEGG" id="bba:Bd3100"/>
<reference evidence="3 4" key="1">
    <citation type="journal article" date="2004" name="Science">
        <title>A predator unmasked: life cycle of Bdellovibrio bacteriovorus from a genomic perspective.</title>
        <authorList>
            <person name="Rendulic S."/>
            <person name="Jagtap P."/>
            <person name="Rosinus A."/>
            <person name="Eppinger M."/>
            <person name="Baar C."/>
            <person name="Lanz C."/>
            <person name="Keller H."/>
            <person name="Lambert C."/>
            <person name="Evans K.J."/>
            <person name="Goesmann A."/>
            <person name="Meyer F."/>
            <person name="Sockett R.E."/>
            <person name="Schuster S.C."/>
        </authorList>
    </citation>
    <scope>NUCLEOTIDE SEQUENCE [LARGE SCALE GENOMIC DNA]</scope>
    <source>
        <strain evidence="4">ATCC 15356 / DSM 50701 / NCIMB 9529 / HD100</strain>
    </source>
</reference>
<feature type="domain" description="PilZ" evidence="1">
    <location>
        <begin position="167"/>
        <end position="271"/>
    </location>
</feature>
<accession>Q6MIQ1</accession>
<proteinExistence type="predicted"/>
<dbReference type="eggNOG" id="ENOG502ZKMM">
    <property type="taxonomic scope" value="Bacteria"/>
</dbReference>
<keyword evidence="4" id="KW-1185">Reference proteome</keyword>
<feature type="domain" description="GYF" evidence="2">
    <location>
        <begin position="96"/>
        <end position="145"/>
    </location>
</feature>
<dbReference type="Pfam" id="PF07238">
    <property type="entry name" value="PilZ"/>
    <property type="match status" value="1"/>
</dbReference>
<dbReference type="EMBL" id="BX842654">
    <property type="protein sequence ID" value="CAE80862.1"/>
    <property type="molecule type" value="Genomic_DNA"/>
</dbReference>
<dbReference type="STRING" id="264462.Bd3100"/>
<dbReference type="InterPro" id="IPR025640">
    <property type="entry name" value="GYF_2"/>
</dbReference>
<evidence type="ECO:0008006" key="5">
    <source>
        <dbReference type="Google" id="ProtNLM"/>
    </source>
</evidence>
<dbReference type="Pfam" id="PF14237">
    <property type="entry name" value="GYF_2"/>
    <property type="match status" value="1"/>
</dbReference>
<evidence type="ECO:0000313" key="3">
    <source>
        <dbReference type="EMBL" id="CAE80862.1"/>
    </source>
</evidence>
<evidence type="ECO:0000313" key="4">
    <source>
        <dbReference type="Proteomes" id="UP000008080"/>
    </source>
</evidence>
<organism evidence="3 4">
    <name type="scientific">Bdellovibrio bacteriovorus (strain ATCC 15356 / DSM 50701 / NCIMB 9529 / HD100)</name>
    <dbReference type="NCBI Taxonomy" id="264462"/>
    <lineage>
        <taxon>Bacteria</taxon>
        <taxon>Pseudomonadati</taxon>
        <taxon>Bdellovibrionota</taxon>
        <taxon>Bdellovibrionia</taxon>
        <taxon>Bdellovibrionales</taxon>
        <taxon>Pseudobdellovibrionaceae</taxon>
        <taxon>Bdellovibrio</taxon>
    </lineage>
</organism>
<gene>
    <name evidence="3" type="ordered locus">Bd3100</name>
</gene>
<dbReference type="AlphaFoldDB" id="Q6MIQ1"/>
<protein>
    <recommendedName>
        <fullName evidence="5">PilZ domain-containing protein</fullName>
    </recommendedName>
</protein>
<dbReference type="InterPro" id="IPR009875">
    <property type="entry name" value="PilZ_domain"/>
</dbReference>
<dbReference type="SUPFAM" id="SSF141371">
    <property type="entry name" value="PilZ domain-like"/>
    <property type="match status" value="1"/>
</dbReference>